<dbReference type="Proteomes" id="UP000800040">
    <property type="component" value="Unassembled WGS sequence"/>
</dbReference>
<evidence type="ECO:0000313" key="2">
    <source>
        <dbReference type="Proteomes" id="UP000800040"/>
    </source>
</evidence>
<dbReference type="AlphaFoldDB" id="A0A6A5KD29"/>
<proteinExistence type="predicted"/>
<reference evidence="1" key="1">
    <citation type="submission" date="2020-01" db="EMBL/GenBank/DDBJ databases">
        <authorList>
            <consortium name="DOE Joint Genome Institute"/>
            <person name="Haridas S."/>
            <person name="Albert R."/>
            <person name="Binder M."/>
            <person name="Bloem J."/>
            <person name="Labutti K."/>
            <person name="Salamov A."/>
            <person name="Andreopoulos B."/>
            <person name="Baker S.E."/>
            <person name="Barry K."/>
            <person name="Bills G."/>
            <person name="Bluhm B.H."/>
            <person name="Cannon C."/>
            <person name="Castanera R."/>
            <person name="Culley D.E."/>
            <person name="Daum C."/>
            <person name="Ezra D."/>
            <person name="Gonzalez J.B."/>
            <person name="Henrissat B."/>
            <person name="Kuo A."/>
            <person name="Liang C."/>
            <person name="Lipzen A."/>
            <person name="Lutzoni F."/>
            <person name="Magnuson J."/>
            <person name="Mondo S."/>
            <person name="Nolan M."/>
            <person name="Ohm R."/>
            <person name="Pangilinan J."/>
            <person name="Park H.-J."/>
            <person name="Ramirez L."/>
            <person name="Alfaro M."/>
            <person name="Sun H."/>
            <person name="Tritt A."/>
            <person name="Yoshinaga Y."/>
            <person name="Zwiers L.-H."/>
            <person name="Turgeon B.G."/>
            <person name="Goodwin S.B."/>
            <person name="Spatafora J.W."/>
            <person name="Crous P.W."/>
            <person name="Grigoriev I.V."/>
        </authorList>
    </citation>
    <scope>NUCLEOTIDE SEQUENCE</scope>
    <source>
        <strain evidence="1">P77</strain>
    </source>
</reference>
<name>A0A6A5KD29_9PLEO</name>
<protein>
    <submittedName>
        <fullName evidence="1">Uncharacterized protein</fullName>
    </submittedName>
</protein>
<accession>A0A6A5KD29</accession>
<gene>
    <name evidence="1" type="ORF">BDW02DRAFT_405452</name>
</gene>
<dbReference type="EMBL" id="ML975329">
    <property type="protein sequence ID" value="KAF1832892.1"/>
    <property type="molecule type" value="Genomic_DNA"/>
</dbReference>
<keyword evidence="2" id="KW-1185">Reference proteome</keyword>
<organism evidence="1 2">
    <name type="scientific">Decorospora gaudefroyi</name>
    <dbReference type="NCBI Taxonomy" id="184978"/>
    <lineage>
        <taxon>Eukaryota</taxon>
        <taxon>Fungi</taxon>
        <taxon>Dikarya</taxon>
        <taxon>Ascomycota</taxon>
        <taxon>Pezizomycotina</taxon>
        <taxon>Dothideomycetes</taxon>
        <taxon>Pleosporomycetidae</taxon>
        <taxon>Pleosporales</taxon>
        <taxon>Pleosporineae</taxon>
        <taxon>Pleosporaceae</taxon>
        <taxon>Decorospora</taxon>
    </lineage>
</organism>
<evidence type="ECO:0000313" key="1">
    <source>
        <dbReference type="EMBL" id="KAF1832892.1"/>
    </source>
</evidence>
<sequence>MVPKTTSVKTERHVWAVLPLNIYCSTVGRCNHSQPASTAGPPYYTTLPTYPTTLASDTVTSPTIQNPTLGFSEFSWVCEVYSLGGDHRRELQLCCTDTLPRISRITPLGSGAVEHFVGPALGPGVGDACRVQEDAGCVGERARQSWFGALQYLVVR</sequence>